<evidence type="ECO:0000313" key="7">
    <source>
        <dbReference type="EMBL" id="SNY94516.1"/>
    </source>
</evidence>
<evidence type="ECO:0000256" key="5">
    <source>
        <dbReference type="ARBA" id="ARBA00023136"/>
    </source>
</evidence>
<organism evidence="7 8">
    <name type="scientific">Flagellimonas pacifica</name>
    <dbReference type="NCBI Taxonomy" id="1247520"/>
    <lineage>
        <taxon>Bacteria</taxon>
        <taxon>Pseudomonadati</taxon>
        <taxon>Bacteroidota</taxon>
        <taxon>Flavobacteriia</taxon>
        <taxon>Flavobacteriales</taxon>
        <taxon>Flavobacteriaceae</taxon>
        <taxon>Flagellimonas</taxon>
    </lineage>
</organism>
<proteinExistence type="predicted"/>
<sequence length="234" mass="26911">MKPNNPSISIIIPVLNEEKLIGKILKHIGQTSSKTSIMEVICVDGGSRDKTISIAGLFGAKVIPSKKGRARQMNLGAQNASGEVLYFLHADTFTPNNFDQLILDAIKEGYESGCFRMRFDTKNPILRLFAWLSRINHTLCRGGDQSLFIKRNLFHKTKGFNEDYLIYEDTEFIQRLYKQTKFKVLPNHVITSARKYREKGWLKVQFHFGMIHLKNYLGAGPDELYRYYSKKILN</sequence>
<dbReference type="NCBIfam" id="TIGR04283">
    <property type="entry name" value="glyco_like_mftF"/>
    <property type="match status" value="1"/>
</dbReference>
<keyword evidence="4 7" id="KW-0808">Transferase</keyword>
<evidence type="ECO:0000259" key="6">
    <source>
        <dbReference type="Pfam" id="PF00535"/>
    </source>
</evidence>
<evidence type="ECO:0000256" key="2">
    <source>
        <dbReference type="ARBA" id="ARBA00022475"/>
    </source>
</evidence>
<keyword evidence="2" id="KW-1003">Cell membrane</keyword>
<comment type="subcellular location">
    <subcellularLocation>
        <location evidence="1">Cell membrane</location>
    </subcellularLocation>
</comment>
<evidence type="ECO:0000256" key="3">
    <source>
        <dbReference type="ARBA" id="ARBA00022676"/>
    </source>
</evidence>
<evidence type="ECO:0000313" key="8">
    <source>
        <dbReference type="Proteomes" id="UP000219048"/>
    </source>
</evidence>
<evidence type="ECO:0000256" key="1">
    <source>
        <dbReference type="ARBA" id="ARBA00004236"/>
    </source>
</evidence>
<keyword evidence="3" id="KW-0328">Glycosyltransferase</keyword>
<dbReference type="GO" id="GO:0005886">
    <property type="term" value="C:plasma membrane"/>
    <property type="evidence" value="ECO:0007669"/>
    <property type="project" value="UniProtKB-SubCell"/>
</dbReference>
<protein>
    <submittedName>
        <fullName evidence="7">Transferase 2, rSAM/selenodomain-associated</fullName>
    </submittedName>
</protein>
<dbReference type="AlphaFoldDB" id="A0A285MEX3"/>
<dbReference type="Proteomes" id="UP000219048">
    <property type="component" value="Unassembled WGS sequence"/>
</dbReference>
<dbReference type="InterPro" id="IPR029044">
    <property type="entry name" value="Nucleotide-diphossugar_trans"/>
</dbReference>
<dbReference type="RefSeq" id="WP_097043841.1">
    <property type="nucleotide sequence ID" value="NZ_OBEH01000001.1"/>
</dbReference>
<dbReference type="Pfam" id="PF00535">
    <property type="entry name" value="Glycos_transf_2"/>
    <property type="match status" value="1"/>
</dbReference>
<dbReference type="Gene3D" id="3.90.550.10">
    <property type="entry name" value="Spore Coat Polysaccharide Biosynthesis Protein SpsA, Chain A"/>
    <property type="match status" value="1"/>
</dbReference>
<keyword evidence="5" id="KW-0472">Membrane</keyword>
<dbReference type="CDD" id="cd02522">
    <property type="entry name" value="GT_2_like_a"/>
    <property type="match status" value="1"/>
</dbReference>
<dbReference type="PANTHER" id="PTHR43646:SF2">
    <property type="entry name" value="GLYCOSYLTRANSFERASE 2-LIKE DOMAIN-CONTAINING PROTEIN"/>
    <property type="match status" value="1"/>
</dbReference>
<evidence type="ECO:0000256" key="4">
    <source>
        <dbReference type="ARBA" id="ARBA00022679"/>
    </source>
</evidence>
<dbReference type="GO" id="GO:0016757">
    <property type="term" value="F:glycosyltransferase activity"/>
    <property type="evidence" value="ECO:0007669"/>
    <property type="project" value="UniProtKB-KW"/>
</dbReference>
<gene>
    <name evidence="7" type="ORF">SAMN06265377_0176</name>
</gene>
<dbReference type="EMBL" id="OBEH01000001">
    <property type="protein sequence ID" value="SNY94516.1"/>
    <property type="molecule type" value="Genomic_DNA"/>
</dbReference>
<reference evidence="8" key="1">
    <citation type="submission" date="2017-09" db="EMBL/GenBank/DDBJ databases">
        <authorList>
            <person name="Varghese N."/>
            <person name="Submissions S."/>
        </authorList>
    </citation>
    <scope>NUCLEOTIDE SEQUENCE [LARGE SCALE GENOMIC DNA]</scope>
    <source>
        <strain evidence="8">DSM 25885</strain>
    </source>
</reference>
<dbReference type="PANTHER" id="PTHR43646">
    <property type="entry name" value="GLYCOSYLTRANSFERASE"/>
    <property type="match status" value="1"/>
</dbReference>
<dbReference type="InterPro" id="IPR026461">
    <property type="entry name" value="Trfase_2_rSAM/seldom_assoc"/>
</dbReference>
<dbReference type="OrthoDB" id="9810303at2"/>
<accession>A0A285MEX3</accession>
<keyword evidence="8" id="KW-1185">Reference proteome</keyword>
<name>A0A285MEX3_9FLAO</name>
<feature type="domain" description="Glycosyltransferase 2-like" evidence="6">
    <location>
        <begin position="9"/>
        <end position="128"/>
    </location>
</feature>
<dbReference type="InterPro" id="IPR001173">
    <property type="entry name" value="Glyco_trans_2-like"/>
</dbReference>
<dbReference type="SUPFAM" id="SSF53448">
    <property type="entry name" value="Nucleotide-diphospho-sugar transferases"/>
    <property type="match status" value="1"/>
</dbReference>